<evidence type="ECO:0000313" key="4">
    <source>
        <dbReference type="EMBL" id="AIQ93530.1"/>
    </source>
</evidence>
<dbReference type="InterPro" id="IPR051121">
    <property type="entry name" value="FAH"/>
</dbReference>
<organism evidence="4 5">
    <name type="scientific">Methylobacterium oryzae CBMB20</name>
    <dbReference type="NCBI Taxonomy" id="693986"/>
    <lineage>
        <taxon>Bacteria</taxon>
        <taxon>Pseudomonadati</taxon>
        <taxon>Pseudomonadota</taxon>
        <taxon>Alphaproteobacteria</taxon>
        <taxon>Hyphomicrobiales</taxon>
        <taxon>Methylobacteriaceae</taxon>
        <taxon>Methylobacterium</taxon>
    </lineage>
</organism>
<dbReference type="RefSeq" id="WP_043357420.1">
    <property type="nucleotide sequence ID" value="NZ_CP003811.1"/>
</dbReference>
<reference evidence="4 5" key="1">
    <citation type="journal article" date="2014" name="PLoS ONE">
        <title>Genome Information of Methylobacterium oryzae, a Plant-Probiotic Methylotroph in the Phyllosphere.</title>
        <authorList>
            <person name="Kwak M.J."/>
            <person name="Jeong H."/>
            <person name="Madhaiyan M."/>
            <person name="Lee Y."/>
            <person name="Sa T.M."/>
            <person name="Oh T.K."/>
            <person name="Kim J.F."/>
        </authorList>
    </citation>
    <scope>NUCLEOTIDE SEQUENCE [LARGE SCALE GENOMIC DNA]</scope>
    <source>
        <strain evidence="4 5">CBMB20</strain>
    </source>
</reference>
<dbReference type="PANTHER" id="PTHR42796">
    <property type="entry name" value="FUMARYLACETOACETATE HYDROLASE DOMAIN-CONTAINING PROTEIN 2A-RELATED"/>
    <property type="match status" value="1"/>
</dbReference>
<dbReference type="GO" id="GO:0016853">
    <property type="term" value="F:isomerase activity"/>
    <property type="evidence" value="ECO:0007669"/>
    <property type="project" value="UniProtKB-ARBA"/>
</dbReference>
<protein>
    <submittedName>
        <fullName evidence="4">5-oxopent-3-ene-1,2,5-tricarboxylate decarboxylase</fullName>
    </submittedName>
</protein>
<evidence type="ECO:0000313" key="5">
    <source>
        <dbReference type="Proteomes" id="UP000029492"/>
    </source>
</evidence>
<keyword evidence="2" id="KW-0479">Metal-binding</keyword>
<dbReference type="Pfam" id="PF01557">
    <property type="entry name" value="FAA_hydrolase"/>
    <property type="match status" value="1"/>
</dbReference>
<dbReference type="SUPFAM" id="SSF56529">
    <property type="entry name" value="FAH"/>
    <property type="match status" value="1"/>
</dbReference>
<evidence type="ECO:0000259" key="3">
    <source>
        <dbReference type="Pfam" id="PF01557"/>
    </source>
</evidence>
<dbReference type="STRING" id="693986.MOC_5775"/>
<comment type="similarity">
    <text evidence="1">Belongs to the FAH family.</text>
</comment>
<evidence type="ECO:0000256" key="1">
    <source>
        <dbReference type="ARBA" id="ARBA00010211"/>
    </source>
</evidence>
<dbReference type="PANTHER" id="PTHR42796:SF4">
    <property type="entry name" value="FUMARYLACETOACETATE HYDROLASE DOMAIN-CONTAINING PROTEIN 2A"/>
    <property type="match status" value="1"/>
</dbReference>
<dbReference type="GeneID" id="96602208"/>
<evidence type="ECO:0000256" key="2">
    <source>
        <dbReference type="ARBA" id="ARBA00022723"/>
    </source>
</evidence>
<dbReference type="InterPro" id="IPR011234">
    <property type="entry name" value="Fumarylacetoacetase-like_C"/>
</dbReference>
<name>A0A089P400_9HYPH</name>
<dbReference type="KEGG" id="mor:MOC_5775"/>
<dbReference type="GO" id="GO:0046872">
    <property type="term" value="F:metal ion binding"/>
    <property type="evidence" value="ECO:0007669"/>
    <property type="project" value="UniProtKB-KW"/>
</dbReference>
<dbReference type="AlphaFoldDB" id="A0A089P400"/>
<gene>
    <name evidence="4" type="ORF">MOC_5775</name>
</gene>
<dbReference type="eggNOG" id="COG0179">
    <property type="taxonomic scope" value="Bacteria"/>
</dbReference>
<dbReference type="Proteomes" id="UP000029492">
    <property type="component" value="Chromosome"/>
</dbReference>
<dbReference type="FunFam" id="3.90.850.10:FF:000002">
    <property type="entry name" value="2-hydroxyhepta-2,4-diene-1,7-dioate isomerase"/>
    <property type="match status" value="1"/>
</dbReference>
<dbReference type="HOGENOM" id="CLU_028458_3_4_5"/>
<dbReference type="InterPro" id="IPR036663">
    <property type="entry name" value="Fumarylacetoacetase_C_sf"/>
</dbReference>
<proteinExistence type="inferred from homology"/>
<dbReference type="GO" id="GO:0019752">
    <property type="term" value="P:carboxylic acid metabolic process"/>
    <property type="evidence" value="ECO:0007669"/>
    <property type="project" value="UniProtKB-ARBA"/>
</dbReference>
<dbReference type="Gene3D" id="3.90.850.10">
    <property type="entry name" value="Fumarylacetoacetase-like, C-terminal domain"/>
    <property type="match status" value="1"/>
</dbReference>
<dbReference type="EMBL" id="CP003811">
    <property type="protein sequence ID" value="AIQ93530.1"/>
    <property type="molecule type" value="Genomic_DNA"/>
</dbReference>
<keyword evidence="5" id="KW-1185">Reference proteome</keyword>
<accession>A0A089P400</accession>
<sequence>MKLFRHGPSGDEKPGLVDAKGGLRDLSGIVRDIAGPALSPDSLARLRALDPETLPKLPPDVRLGPCVGGTRNVVAIGLNFADHAAETGSPIPAEPIIFNKAPSSLCGPNDTVIIPKGSHSTDWEVELAVVIGRRASYVHANEALSYVAGACICNDVSEREWQMNRGPTWTKGKSAPTFGPLGPWLVTLDEIPDLKNLAMSLDVNGERRQTGSTATMIFDVPQLVAYTSHFMLLEPGDVITTGTPPGVGLGMKPPRYLKAGDEMVLRIDRLGEQRQQVIAFDDWTAKVSAGEPTD</sequence>
<feature type="domain" description="Fumarylacetoacetase-like C-terminal" evidence="3">
    <location>
        <begin position="73"/>
        <end position="277"/>
    </location>
</feature>